<dbReference type="InterPro" id="IPR006668">
    <property type="entry name" value="Mg_transptr_MgtE_intracell_dom"/>
</dbReference>
<dbReference type="Gene3D" id="1.25.60.10">
    <property type="entry name" value="MgtE N-terminal domain-like"/>
    <property type="match status" value="1"/>
</dbReference>
<evidence type="ECO:0000259" key="3">
    <source>
        <dbReference type="Pfam" id="PF03448"/>
    </source>
</evidence>
<dbReference type="Proteomes" id="UP000191240">
    <property type="component" value="Unassembled WGS sequence"/>
</dbReference>
<keyword evidence="2" id="KW-0472">Membrane</keyword>
<dbReference type="RefSeq" id="WP_052211690.1">
    <property type="nucleotide sequence ID" value="NZ_FQYW01000004.1"/>
</dbReference>
<feature type="compositionally biased region" description="Basic and acidic residues" evidence="1">
    <location>
        <begin position="80"/>
        <end position="98"/>
    </location>
</feature>
<keyword evidence="2" id="KW-1133">Transmembrane helix</keyword>
<proteinExistence type="predicted"/>
<dbReference type="OrthoDB" id="1682943at2"/>
<gene>
    <name evidence="4" type="ORF">SAMN02745671_00296</name>
</gene>
<dbReference type="InterPro" id="IPR038076">
    <property type="entry name" value="MgtE_N_sf"/>
</dbReference>
<name>A0A1M6AE02_9FIRM</name>
<organism evidence="4 5">
    <name type="scientific">Anaerovibrio lipolyticus DSM 3074</name>
    <dbReference type="NCBI Taxonomy" id="1120997"/>
    <lineage>
        <taxon>Bacteria</taxon>
        <taxon>Bacillati</taxon>
        <taxon>Bacillota</taxon>
        <taxon>Negativicutes</taxon>
        <taxon>Selenomonadales</taxon>
        <taxon>Selenomonadaceae</taxon>
        <taxon>Anaerovibrio</taxon>
    </lineage>
</organism>
<protein>
    <submittedName>
        <fullName evidence="4">MgtE intracellular N domain-containing protein</fullName>
    </submittedName>
</protein>
<keyword evidence="2" id="KW-0812">Transmembrane</keyword>
<evidence type="ECO:0000256" key="2">
    <source>
        <dbReference type="SAM" id="Phobius"/>
    </source>
</evidence>
<feature type="transmembrane region" description="Helical" evidence="2">
    <location>
        <begin position="20"/>
        <end position="43"/>
    </location>
</feature>
<dbReference type="AlphaFoldDB" id="A0A1M6AE02"/>
<dbReference type="SUPFAM" id="SSF158791">
    <property type="entry name" value="MgtE N-terminal domain-like"/>
    <property type="match status" value="1"/>
</dbReference>
<reference evidence="4 5" key="1">
    <citation type="submission" date="2016-11" db="EMBL/GenBank/DDBJ databases">
        <authorList>
            <person name="Jaros S."/>
            <person name="Januszkiewicz K."/>
            <person name="Wedrychowicz H."/>
        </authorList>
    </citation>
    <scope>NUCLEOTIDE SEQUENCE [LARGE SCALE GENOMIC DNA]</scope>
    <source>
        <strain evidence="4 5">DSM 3074</strain>
    </source>
</reference>
<evidence type="ECO:0000256" key="1">
    <source>
        <dbReference type="SAM" id="MobiDB-lite"/>
    </source>
</evidence>
<feature type="region of interest" description="Disordered" evidence="1">
    <location>
        <begin position="185"/>
        <end position="207"/>
    </location>
</feature>
<dbReference type="Pfam" id="PF03448">
    <property type="entry name" value="MgtE_N"/>
    <property type="match status" value="1"/>
</dbReference>
<feature type="domain" description="Magnesium transporter MgtE intracellular" evidence="3">
    <location>
        <begin position="126"/>
        <end position="190"/>
    </location>
</feature>
<dbReference type="EMBL" id="FQYW01000004">
    <property type="protein sequence ID" value="SHI34637.1"/>
    <property type="molecule type" value="Genomic_DNA"/>
</dbReference>
<feature type="region of interest" description="Disordered" evidence="1">
    <location>
        <begin position="77"/>
        <end position="100"/>
    </location>
</feature>
<sequence>MDENQNGEAGKKPSKFKKILKFLLIALVLFIIIIAGFFLGIYFRIIDTNEANEKYGLYELPIIGEYFVRPVEDGESSVDEAEKRTETKKDDKKADAKTKSKPVVLSKEEIEKQTKERQAAEKKRVSKLARLYNEMKPEEAAKILESMDDDIVISILQRMDESQVSQVLTKFDTDRAANITKIMYNGAPKRVMQNPPQPGQNQSGNPE</sequence>
<evidence type="ECO:0000313" key="4">
    <source>
        <dbReference type="EMBL" id="SHI34637.1"/>
    </source>
</evidence>
<accession>A0A1M6AE02</accession>
<evidence type="ECO:0000313" key="5">
    <source>
        <dbReference type="Proteomes" id="UP000191240"/>
    </source>
</evidence>